<sequence length="165" mass="18534">MKTFAAIIVLALCAAQPALADNKIKKNIDFAPEVPWQEADYQLPPYPAQPDWIAVSTDNLQTNQYFVDAKTLSAGEDGVVRMIVRVKSPAGAENLSFEGLLCNEGSYRAYAFGNSIDKNWIRSNKAVWRKIDHDDKLRRSLRDLACPDKRAPRDAEEAIKRLRQG</sequence>
<evidence type="ECO:0000259" key="2">
    <source>
        <dbReference type="Pfam" id="PF08750"/>
    </source>
</evidence>
<organism evidence="3 4">
    <name type="scientific">Chromobacterium haemolyticum</name>
    <dbReference type="NCBI Taxonomy" id="394935"/>
    <lineage>
        <taxon>Bacteria</taxon>
        <taxon>Pseudomonadati</taxon>
        <taxon>Pseudomonadota</taxon>
        <taxon>Betaproteobacteria</taxon>
        <taxon>Neisseriales</taxon>
        <taxon>Chromobacteriaceae</taxon>
        <taxon>Chromobacterium</taxon>
    </lineage>
</organism>
<name>A0A1W0D9F2_9NEIS</name>
<gene>
    <name evidence="3" type="ORF">B0T45_02680</name>
</gene>
<dbReference type="InterPro" id="IPR014861">
    <property type="entry name" value="CNP1-like_dom"/>
</dbReference>
<dbReference type="RefSeq" id="WP_052370411.1">
    <property type="nucleotide sequence ID" value="NZ_CP109905.1"/>
</dbReference>
<evidence type="ECO:0000313" key="3">
    <source>
        <dbReference type="EMBL" id="OQS43636.1"/>
    </source>
</evidence>
<feature type="signal peptide" evidence="1">
    <location>
        <begin position="1"/>
        <end position="20"/>
    </location>
</feature>
<evidence type="ECO:0000256" key="1">
    <source>
        <dbReference type="SAM" id="SignalP"/>
    </source>
</evidence>
<dbReference type="Pfam" id="PF08750">
    <property type="entry name" value="CNP1"/>
    <property type="match status" value="1"/>
</dbReference>
<keyword evidence="1" id="KW-0732">Signal</keyword>
<protein>
    <recommendedName>
        <fullName evidence="2">CNP1-like uncharacterized domain-containing protein</fullName>
    </recommendedName>
</protein>
<dbReference type="AlphaFoldDB" id="A0A1W0D9F2"/>
<evidence type="ECO:0000313" key="4">
    <source>
        <dbReference type="Proteomes" id="UP000192721"/>
    </source>
</evidence>
<feature type="domain" description="CNP1-like uncharacterised" evidence="2">
    <location>
        <begin position="34"/>
        <end position="163"/>
    </location>
</feature>
<dbReference type="Proteomes" id="UP000192721">
    <property type="component" value="Unassembled WGS sequence"/>
</dbReference>
<dbReference type="EMBL" id="MUKV01000002">
    <property type="protein sequence ID" value="OQS43636.1"/>
    <property type="molecule type" value="Genomic_DNA"/>
</dbReference>
<feature type="chain" id="PRO_5010716198" description="CNP1-like uncharacterized domain-containing protein" evidence="1">
    <location>
        <begin position="21"/>
        <end position="165"/>
    </location>
</feature>
<comment type="caution">
    <text evidence="3">The sequence shown here is derived from an EMBL/GenBank/DDBJ whole genome shotgun (WGS) entry which is preliminary data.</text>
</comment>
<proteinExistence type="predicted"/>
<accession>A0A1W0D9F2</accession>
<reference evidence="3 4" key="1">
    <citation type="submission" date="2017-02" db="EMBL/GenBank/DDBJ databases">
        <title>Chromobacterium haemolyticum H5244.</title>
        <authorList>
            <person name="Gulvik C.A."/>
        </authorList>
    </citation>
    <scope>NUCLEOTIDE SEQUENCE [LARGE SCALE GENOMIC DNA]</scope>
    <source>
        <strain evidence="3 4">H5244</strain>
    </source>
</reference>